<dbReference type="AlphaFoldDB" id="A0AAE3GBW8"/>
<dbReference type="RefSeq" id="WP_253768333.1">
    <property type="nucleotide sequence ID" value="NZ_JAMTCK010000003.1"/>
</dbReference>
<reference evidence="1" key="1">
    <citation type="submission" date="2022-06" db="EMBL/GenBank/DDBJ databases">
        <title>Genomic Encyclopedia of Archaeal and Bacterial Type Strains, Phase II (KMG-II): from individual species to whole genera.</title>
        <authorList>
            <person name="Goeker M."/>
        </authorList>
    </citation>
    <scope>NUCLEOTIDE SEQUENCE</scope>
    <source>
        <strain evidence="1">DSM 43935</strain>
    </source>
</reference>
<accession>A0AAE3GBW8</accession>
<dbReference type="Proteomes" id="UP001206128">
    <property type="component" value="Unassembled WGS sequence"/>
</dbReference>
<keyword evidence="2" id="KW-1185">Reference proteome</keyword>
<evidence type="ECO:0000313" key="2">
    <source>
        <dbReference type="Proteomes" id="UP001206128"/>
    </source>
</evidence>
<proteinExistence type="predicted"/>
<organism evidence="1 2">
    <name type="scientific">Goodfellowiella coeruleoviolacea</name>
    <dbReference type="NCBI Taxonomy" id="334858"/>
    <lineage>
        <taxon>Bacteria</taxon>
        <taxon>Bacillati</taxon>
        <taxon>Actinomycetota</taxon>
        <taxon>Actinomycetes</taxon>
        <taxon>Pseudonocardiales</taxon>
        <taxon>Pseudonocardiaceae</taxon>
        <taxon>Goodfellowiella</taxon>
    </lineage>
</organism>
<comment type="caution">
    <text evidence="1">The sequence shown here is derived from an EMBL/GenBank/DDBJ whole genome shotgun (WGS) entry which is preliminary data.</text>
</comment>
<dbReference type="EMBL" id="JAMTCK010000003">
    <property type="protein sequence ID" value="MCP2164559.1"/>
    <property type="molecule type" value="Genomic_DNA"/>
</dbReference>
<gene>
    <name evidence="1" type="ORF">LX83_001399</name>
</gene>
<name>A0AAE3GBW8_9PSEU</name>
<evidence type="ECO:0000313" key="1">
    <source>
        <dbReference type="EMBL" id="MCP2164559.1"/>
    </source>
</evidence>
<sequence length="488" mass="54669">MPLRPHEYRELLRDALPIAQDADTSFEPKPESLFTPEGHRIALDPDVTVVRGARGVGKTVWFKALQDETLRRLAADEYQFKRLNKIKALPGYGLNLNPESYPSQRVLNSLLAASCQPEDIWTTVVLNALGAEPVRSMGSWDARVAWLRDNPEAVDQALSRANQQAAEEGVTKLLLFDALERLHPERRQADRLVVGILKLALELRTTTSHLRAKVFIRHDMFDDALLNFPDASKLSANATSLTWSPTNLYGLLFNVLGNSAHPSAEHFRSSTGRWRHDLGRYVPPREIVGDQDEQKKLISQIAGPYMGKDHRKGHTYTWLPNHLADGQGQVSPRSFLIALSAATEETGDRFAHHEFALHWDAIRKGVQLASQTRVNEISEDIPWVRTAIHPLRDCQVPIEKDEVVAKWTAEGLSARLVEAAHEISDEKQLPTGPRHEDYAGLIQELMDLGVMTQRANGKLDLPDVYRIAFGIGRKGGVPRLRPQRSGSP</sequence>
<protein>
    <submittedName>
        <fullName evidence="1">Uncharacterized protein</fullName>
    </submittedName>
</protein>